<comment type="caution">
    <text evidence="2">The sequence shown here is derived from an EMBL/GenBank/DDBJ whole genome shotgun (WGS) entry which is preliminary data.</text>
</comment>
<sequence length="389" mass="40820">MTGKLVRSAAGLAAVLLSLTACSAGGQDSARPGPSATADHPVFGQKTGRQVFLALRETQKAGTARFTQKLTFAGKKGDLVRTMTGSLDFAADRGSVAVTWDLPAKTSAKVRTAVLGFTPSREDGETSGTYLVDRDRTRYRAASSPYWIDYAPEDTEGVAKSFVGEDPLEFLRGSEAPVGGTLLEAVGAGTATSYREGKAGGRVYRAGLPDTTLELLFPPDLGPHLVTAGASAAQRPPVPLAVEVDGQGRLTRAGITVKDAFREDGDLTAFTTLTMDLTLTGYGSPVPSPAPGDRVLKAADVVRDIAEVREGGCVDFTTGQRNSRQVVTVSCGASHDARITGQHRVAPGADPEETTARSQAVCGRGIWAWWTPPEEGTGTEVLTTCYEVS</sequence>
<keyword evidence="1" id="KW-0732">Signal</keyword>
<keyword evidence="3" id="KW-1185">Reference proteome</keyword>
<reference evidence="2" key="2">
    <citation type="submission" date="2020-09" db="EMBL/GenBank/DDBJ databases">
        <authorList>
            <person name="Sun Q."/>
            <person name="Ohkuma M."/>
        </authorList>
    </citation>
    <scope>NUCLEOTIDE SEQUENCE</scope>
    <source>
        <strain evidence="2">JCM 4122</strain>
    </source>
</reference>
<dbReference type="AlphaFoldDB" id="A0A919BUB0"/>
<organism evidence="2 3">
    <name type="scientific">Streptomyces filamentosus</name>
    <name type="common">Streptomyces roseosporus</name>
    <dbReference type="NCBI Taxonomy" id="67294"/>
    <lineage>
        <taxon>Bacteria</taxon>
        <taxon>Bacillati</taxon>
        <taxon>Actinomycetota</taxon>
        <taxon>Actinomycetes</taxon>
        <taxon>Kitasatosporales</taxon>
        <taxon>Streptomycetaceae</taxon>
        <taxon>Streptomyces</taxon>
    </lineage>
</organism>
<gene>
    <name evidence="2" type="ORF">GCM10017667_58420</name>
</gene>
<evidence type="ECO:0008006" key="4">
    <source>
        <dbReference type="Google" id="ProtNLM"/>
    </source>
</evidence>
<proteinExistence type="predicted"/>
<protein>
    <recommendedName>
        <fullName evidence="4">Lipoprotein</fullName>
    </recommendedName>
</protein>
<evidence type="ECO:0000313" key="2">
    <source>
        <dbReference type="EMBL" id="GHG16747.1"/>
    </source>
</evidence>
<name>A0A919BUB0_STRFL</name>
<dbReference type="PROSITE" id="PS51257">
    <property type="entry name" value="PROKAR_LIPOPROTEIN"/>
    <property type="match status" value="1"/>
</dbReference>
<evidence type="ECO:0000256" key="1">
    <source>
        <dbReference type="SAM" id="SignalP"/>
    </source>
</evidence>
<accession>A0A919BUB0</accession>
<evidence type="ECO:0000313" key="3">
    <source>
        <dbReference type="Proteomes" id="UP000632849"/>
    </source>
</evidence>
<feature type="signal peptide" evidence="1">
    <location>
        <begin position="1"/>
        <end position="23"/>
    </location>
</feature>
<dbReference type="RefSeq" id="WP_190043726.1">
    <property type="nucleotide sequence ID" value="NZ_BNBE01000003.1"/>
</dbReference>
<dbReference type="EMBL" id="BNBE01000003">
    <property type="protein sequence ID" value="GHG16747.1"/>
    <property type="molecule type" value="Genomic_DNA"/>
</dbReference>
<feature type="chain" id="PRO_5039169262" description="Lipoprotein" evidence="1">
    <location>
        <begin position="24"/>
        <end position="389"/>
    </location>
</feature>
<reference evidence="2" key="1">
    <citation type="journal article" date="2014" name="Int. J. Syst. Evol. Microbiol.">
        <title>Complete genome sequence of Corynebacterium casei LMG S-19264T (=DSM 44701T), isolated from a smear-ripened cheese.</title>
        <authorList>
            <consortium name="US DOE Joint Genome Institute (JGI-PGF)"/>
            <person name="Walter F."/>
            <person name="Albersmeier A."/>
            <person name="Kalinowski J."/>
            <person name="Ruckert C."/>
        </authorList>
    </citation>
    <scope>NUCLEOTIDE SEQUENCE</scope>
    <source>
        <strain evidence="2">JCM 4122</strain>
    </source>
</reference>
<dbReference type="Proteomes" id="UP000632849">
    <property type="component" value="Unassembled WGS sequence"/>
</dbReference>